<keyword evidence="4" id="KW-1185">Reference proteome</keyword>
<name>A0A8J3RDD9_9ACTN</name>
<evidence type="ECO:0000259" key="2">
    <source>
        <dbReference type="SMART" id="SM00244"/>
    </source>
</evidence>
<dbReference type="EMBL" id="BOOG01000040">
    <property type="protein sequence ID" value="GIH71802.1"/>
    <property type="molecule type" value="Genomic_DNA"/>
</dbReference>
<dbReference type="Gene3D" id="3.30.479.30">
    <property type="entry name" value="Band 7 domain"/>
    <property type="match status" value="1"/>
</dbReference>
<sequence length="298" mass="31996">MERKVFRLNGFAVLLVLLVLAGALAAAWQSTLSGADPMPFEEGLPEGVGPLIALTIVWAVFAAIVATGFTVINPNEAKVVQFLGRYVGSLSAAGFQWVLPLTTKQRVTLRVRNFETAKLKVNDADGNPVEIAAVVVYKVVDTARAAFSVDDYEEYVAIQSEAAVRHLATSHPYDAHEEGRTSLRDGAEVAGELTAELRERTDLAGVEVMEARITHLAYAPEIAQAMLVRQQAAQVVAARTRIVEGAVGMVGLALDRLSEQGVVELDEERKAQMVSNLLVVLCGDRATQPVVNAGSLYA</sequence>
<feature type="domain" description="Band 7" evidence="2">
    <location>
        <begin position="67"/>
        <end position="235"/>
    </location>
</feature>
<dbReference type="PANTHER" id="PTHR43446">
    <property type="entry name" value="MEMBRANE PROTEIN-RELATED"/>
    <property type="match status" value="1"/>
</dbReference>
<feature type="transmembrane region" description="Helical" evidence="1">
    <location>
        <begin position="51"/>
        <end position="72"/>
    </location>
</feature>
<keyword evidence="1" id="KW-0472">Membrane</keyword>
<dbReference type="AlphaFoldDB" id="A0A8J3RDD9"/>
<dbReference type="RefSeq" id="WP_204017487.1">
    <property type="nucleotide sequence ID" value="NZ_BOOG01000040.1"/>
</dbReference>
<reference evidence="3" key="1">
    <citation type="submission" date="2021-01" db="EMBL/GenBank/DDBJ databases">
        <title>Whole genome shotgun sequence of Sphaerimonospora thailandensis NBRC 107569.</title>
        <authorList>
            <person name="Komaki H."/>
            <person name="Tamura T."/>
        </authorList>
    </citation>
    <scope>NUCLEOTIDE SEQUENCE</scope>
    <source>
        <strain evidence="3">NBRC 107569</strain>
    </source>
</reference>
<dbReference type="Pfam" id="PF01145">
    <property type="entry name" value="Band_7"/>
    <property type="match status" value="1"/>
</dbReference>
<dbReference type="PANTHER" id="PTHR43446:SF1">
    <property type="entry name" value="BAND 7 DOMAIN-CONTAINING PROTEIN"/>
    <property type="match status" value="1"/>
</dbReference>
<evidence type="ECO:0000313" key="4">
    <source>
        <dbReference type="Proteomes" id="UP000610966"/>
    </source>
</evidence>
<proteinExistence type="predicted"/>
<dbReference type="InterPro" id="IPR001107">
    <property type="entry name" value="Band_7"/>
</dbReference>
<accession>A0A8J3RDD9</accession>
<dbReference type="SUPFAM" id="SSF117892">
    <property type="entry name" value="Band 7/SPFH domain"/>
    <property type="match status" value="1"/>
</dbReference>
<organism evidence="3 4">
    <name type="scientific">Sphaerimonospora thailandensis</name>
    <dbReference type="NCBI Taxonomy" id="795644"/>
    <lineage>
        <taxon>Bacteria</taxon>
        <taxon>Bacillati</taxon>
        <taxon>Actinomycetota</taxon>
        <taxon>Actinomycetes</taxon>
        <taxon>Streptosporangiales</taxon>
        <taxon>Streptosporangiaceae</taxon>
        <taxon>Sphaerimonospora</taxon>
    </lineage>
</organism>
<evidence type="ECO:0000256" key="1">
    <source>
        <dbReference type="SAM" id="Phobius"/>
    </source>
</evidence>
<keyword evidence="1" id="KW-1133">Transmembrane helix</keyword>
<dbReference type="InterPro" id="IPR036013">
    <property type="entry name" value="Band_7/SPFH_dom_sf"/>
</dbReference>
<keyword evidence="1" id="KW-0812">Transmembrane</keyword>
<gene>
    <name evidence="3" type="ORF">Mth01_40550</name>
</gene>
<protein>
    <submittedName>
        <fullName evidence="3">Membrane protein</fullName>
    </submittedName>
</protein>
<dbReference type="CDD" id="cd03402">
    <property type="entry name" value="SPFH_like_u2"/>
    <property type="match status" value="1"/>
</dbReference>
<comment type="caution">
    <text evidence="3">The sequence shown here is derived from an EMBL/GenBank/DDBJ whole genome shotgun (WGS) entry which is preliminary data.</text>
</comment>
<dbReference type="Proteomes" id="UP000610966">
    <property type="component" value="Unassembled WGS sequence"/>
</dbReference>
<dbReference type="SMART" id="SM00244">
    <property type="entry name" value="PHB"/>
    <property type="match status" value="1"/>
</dbReference>
<evidence type="ECO:0000313" key="3">
    <source>
        <dbReference type="EMBL" id="GIH71802.1"/>
    </source>
</evidence>